<keyword evidence="3" id="KW-1185">Reference proteome</keyword>
<dbReference type="AlphaFoldDB" id="A0A243RQD2"/>
<dbReference type="GO" id="GO:0008703">
    <property type="term" value="F:5-amino-6-(5-phosphoribosylamino)uracil reductase activity"/>
    <property type="evidence" value="ECO:0007669"/>
    <property type="project" value="InterPro"/>
</dbReference>
<protein>
    <submittedName>
        <fullName evidence="2">Deaminase</fullName>
    </submittedName>
</protein>
<gene>
    <name evidence="2" type="ORF">CA984_12625</name>
</gene>
<sequence>MRKIIASTFSTLDGFIDEPHTWSMEHNNEEWAAYSSGQLTEAGALLMGRVTFEGMAQAWPAMPSDPFVDKVNSMPKYTVSSTIDKSDWANSTVIPAADLVPVITKLKEEPGGDIIVWGCGRLTDALLEAGLMDGYKVWIYPVVRGHGQRFWSEGLSAKLSLTEARTFGQVVLLDYRTT</sequence>
<dbReference type="RefSeq" id="WP_086571517.1">
    <property type="nucleotide sequence ID" value="NZ_NGFP01000045.1"/>
</dbReference>
<reference evidence="2 3" key="1">
    <citation type="submission" date="2017-05" db="EMBL/GenBank/DDBJ databases">
        <title>Biotechnological potential of actinobacteria isolated from South African environments.</title>
        <authorList>
            <person name="Le Roes-Hill M."/>
            <person name="Prins A."/>
            <person name="Durrell K.A."/>
        </authorList>
    </citation>
    <scope>NUCLEOTIDE SEQUENCE [LARGE SCALE GENOMIC DNA]</scope>
    <source>
        <strain evidence="2">M26</strain>
    </source>
</reference>
<proteinExistence type="predicted"/>
<evidence type="ECO:0000259" key="1">
    <source>
        <dbReference type="Pfam" id="PF01872"/>
    </source>
</evidence>
<dbReference type="InterPro" id="IPR050765">
    <property type="entry name" value="Riboflavin_Biosynth_HTPR"/>
</dbReference>
<dbReference type="InterPro" id="IPR002734">
    <property type="entry name" value="RibDG_C"/>
</dbReference>
<dbReference type="Proteomes" id="UP000194761">
    <property type="component" value="Unassembled WGS sequence"/>
</dbReference>
<accession>A0A243RQD2</accession>
<dbReference type="PANTHER" id="PTHR38011">
    <property type="entry name" value="DIHYDROFOLATE REDUCTASE FAMILY PROTEIN (AFU_ORTHOLOGUE AFUA_8G06820)"/>
    <property type="match status" value="1"/>
</dbReference>
<dbReference type="SUPFAM" id="SSF53597">
    <property type="entry name" value="Dihydrofolate reductase-like"/>
    <property type="match status" value="1"/>
</dbReference>
<dbReference type="Pfam" id="PF01872">
    <property type="entry name" value="RibD_C"/>
    <property type="match status" value="1"/>
</dbReference>
<comment type="caution">
    <text evidence="2">The sequence shown here is derived from an EMBL/GenBank/DDBJ whole genome shotgun (WGS) entry which is preliminary data.</text>
</comment>
<organism evidence="2 3">
    <name type="scientific">Streptosporangium minutum</name>
    <dbReference type="NCBI Taxonomy" id="569862"/>
    <lineage>
        <taxon>Bacteria</taxon>
        <taxon>Bacillati</taxon>
        <taxon>Actinomycetota</taxon>
        <taxon>Actinomycetes</taxon>
        <taxon>Streptosporangiales</taxon>
        <taxon>Streptosporangiaceae</taxon>
        <taxon>Streptosporangium</taxon>
    </lineage>
</organism>
<evidence type="ECO:0000313" key="2">
    <source>
        <dbReference type="EMBL" id="OUC97057.1"/>
    </source>
</evidence>
<feature type="domain" description="Bacterial bifunctional deaminase-reductase C-terminal" evidence="1">
    <location>
        <begin position="2"/>
        <end position="172"/>
    </location>
</feature>
<dbReference type="EMBL" id="NGFP01000045">
    <property type="protein sequence ID" value="OUC97057.1"/>
    <property type="molecule type" value="Genomic_DNA"/>
</dbReference>
<dbReference type="InterPro" id="IPR024072">
    <property type="entry name" value="DHFR-like_dom_sf"/>
</dbReference>
<dbReference type="Gene3D" id="3.40.430.10">
    <property type="entry name" value="Dihydrofolate Reductase, subunit A"/>
    <property type="match status" value="1"/>
</dbReference>
<evidence type="ECO:0000313" key="3">
    <source>
        <dbReference type="Proteomes" id="UP000194761"/>
    </source>
</evidence>
<dbReference type="GO" id="GO:0009231">
    <property type="term" value="P:riboflavin biosynthetic process"/>
    <property type="evidence" value="ECO:0007669"/>
    <property type="project" value="InterPro"/>
</dbReference>
<dbReference type="PANTHER" id="PTHR38011:SF11">
    <property type="entry name" value="2,5-DIAMINO-6-RIBOSYLAMINO-4(3H)-PYRIMIDINONE 5'-PHOSPHATE REDUCTASE"/>
    <property type="match status" value="1"/>
</dbReference>
<name>A0A243RQD2_9ACTN</name>